<keyword evidence="9" id="KW-1185">Reference proteome</keyword>
<dbReference type="InterPro" id="IPR003660">
    <property type="entry name" value="HAMP_dom"/>
</dbReference>
<dbReference type="PRINTS" id="PR00260">
    <property type="entry name" value="CHEMTRNSDUCR"/>
</dbReference>
<dbReference type="InterPro" id="IPR004090">
    <property type="entry name" value="Chemotax_Me-accpt_rcpt"/>
</dbReference>
<accession>A0A285RRE3</accession>
<dbReference type="GO" id="GO:0006935">
    <property type="term" value="P:chemotaxis"/>
    <property type="evidence" value="ECO:0007669"/>
    <property type="project" value="InterPro"/>
</dbReference>
<dbReference type="GO" id="GO:0016020">
    <property type="term" value="C:membrane"/>
    <property type="evidence" value="ECO:0007669"/>
    <property type="project" value="InterPro"/>
</dbReference>
<dbReference type="Pfam" id="PF00015">
    <property type="entry name" value="MCPsignal"/>
    <property type="match status" value="1"/>
</dbReference>
<keyword evidence="1 3" id="KW-0807">Transducer</keyword>
<dbReference type="Gene3D" id="3.30.450.20">
    <property type="entry name" value="PAS domain"/>
    <property type="match status" value="1"/>
</dbReference>
<dbReference type="InterPro" id="IPR004089">
    <property type="entry name" value="MCPsignal_dom"/>
</dbReference>
<comment type="similarity">
    <text evidence="2">Belongs to the methyl-accepting chemotaxis (MCP) protein family.</text>
</comment>
<evidence type="ECO:0000256" key="5">
    <source>
        <dbReference type="SAM" id="Phobius"/>
    </source>
</evidence>
<gene>
    <name evidence="8" type="ORF">SAMN05421512_102283</name>
</gene>
<evidence type="ECO:0000256" key="1">
    <source>
        <dbReference type="ARBA" id="ARBA00023224"/>
    </source>
</evidence>
<feature type="transmembrane region" description="Helical" evidence="5">
    <location>
        <begin position="315"/>
        <end position="338"/>
    </location>
</feature>
<dbReference type="Gene3D" id="1.10.287.950">
    <property type="entry name" value="Methyl-accepting chemotaxis protein"/>
    <property type="match status" value="1"/>
</dbReference>
<dbReference type="PROSITE" id="PS50111">
    <property type="entry name" value="CHEMOTAXIS_TRANSDUC_2"/>
    <property type="match status" value="1"/>
</dbReference>
<feature type="domain" description="HAMP" evidence="7">
    <location>
        <begin position="335"/>
        <end position="388"/>
    </location>
</feature>
<feature type="domain" description="Methyl-accepting transducer" evidence="6">
    <location>
        <begin position="428"/>
        <end position="657"/>
    </location>
</feature>
<dbReference type="EMBL" id="OBML01000002">
    <property type="protein sequence ID" value="SOB96688.1"/>
    <property type="molecule type" value="Genomic_DNA"/>
</dbReference>
<evidence type="ECO:0000313" key="9">
    <source>
        <dbReference type="Proteomes" id="UP000219331"/>
    </source>
</evidence>
<name>A0A285RRE3_9HYPH</name>
<feature type="transmembrane region" description="Helical" evidence="5">
    <location>
        <begin position="12"/>
        <end position="35"/>
    </location>
</feature>
<keyword evidence="5" id="KW-0472">Membrane</keyword>
<dbReference type="Proteomes" id="UP000219331">
    <property type="component" value="Unassembled WGS sequence"/>
</dbReference>
<dbReference type="SMART" id="SM00304">
    <property type="entry name" value="HAMP"/>
    <property type="match status" value="1"/>
</dbReference>
<keyword evidence="5" id="KW-0812">Transmembrane</keyword>
<dbReference type="STRING" id="538381.GCA_001696535_03236"/>
<dbReference type="Pfam" id="PF00672">
    <property type="entry name" value="HAMP"/>
    <property type="match status" value="1"/>
</dbReference>
<feature type="region of interest" description="Disordered" evidence="4">
    <location>
        <begin position="438"/>
        <end position="462"/>
    </location>
</feature>
<dbReference type="PROSITE" id="PS50885">
    <property type="entry name" value="HAMP"/>
    <property type="match status" value="1"/>
</dbReference>
<dbReference type="SUPFAM" id="SSF58104">
    <property type="entry name" value="Methyl-accepting chemotaxis protein (MCP) signaling domain"/>
    <property type="match status" value="1"/>
</dbReference>
<sequence length="684" mass="71732">MRFSDLSIRNKLLVSAGALFSVSIIGVSLVGSMVMSSAAERAAEREAQALLTSYANEVSGGLTLSLTVAQTTAAAVEGLIANGMTDRDRLGDMMIRTVEGNPNLVGMTLAFEPNGLDGRDADFKGHKYSDANGRFVPYFYFGADKKVTVEQLVMTKEAGTESWYDMPVRENRSLVTPPYTYPIDGKDVLMTTISWVVRKDNKPVGIATSDLALTAIVDKMSSNKPFGEGEVKLIGGDDLWVSTSDASLLGKKVENAEVLKLIRASEGGEASSLVDDRYLAAIPVSFPGVSERWYVMIDVPHSAMIAGAVSARNTMLAIGGGLLLAVLLIVWFGAGALARPVARLTDVMGRLASGDTSVDAGMDERRDEIGDMARAVETFRENAIERQRLEDAQSEDEHARAARQARTEQLIADFRDKVQSLIGTVSETANGLDETARALSASAQESAERASETSQASSAATGNVQTVASAAEELSASIAEISRQVGQTTQVVDQATQGTHSTNEKVAGLAAAANKIGEVVSLIQAIAEQTNLLALNATIEAARAGEAGKGFAVVAAEVKELANQTSKATEEIGAQIAAIQGSTGEAVAAIGEIAQIMQEVNGYTASIASAVEQQGAATSDISRSVQQAAEGTGAVTRNMELLAHTVDSTSAAADNVLDASGAMARNTDALRGEIDRFLKDVAAA</sequence>
<dbReference type="SMART" id="SM00283">
    <property type="entry name" value="MA"/>
    <property type="match status" value="1"/>
</dbReference>
<evidence type="ECO:0000256" key="4">
    <source>
        <dbReference type="SAM" id="MobiDB-lite"/>
    </source>
</evidence>
<dbReference type="PANTHER" id="PTHR32089">
    <property type="entry name" value="METHYL-ACCEPTING CHEMOTAXIS PROTEIN MCPB"/>
    <property type="match status" value="1"/>
</dbReference>
<evidence type="ECO:0000313" key="8">
    <source>
        <dbReference type="EMBL" id="SOB96688.1"/>
    </source>
</evidence>
<dbReference type="RefSeq" id="WP_097174052.1">
    <property type="nucleotide sequence ID" value="NZ_OBML01000002.1"/>
</dbReference>
<evidence type="ECO:0000256" key="2">
    <source>
        <dbReference type="ARBA" id="ARBA00029447"/>
    </source>
</evidence>
<evidence type="ECO:0000259" key="6">
    <source>
        <dbReference type="PROSITE" id="PS50111"/>
    </source>
</evidence>
<dbReference type="PANTHER" id="PTHR32089:SF112">
    <property type="entry name" value="LYSOZYME-LIKE PROTEIN-RELATED"/>
    <property type="match status" value="1"/>
</dbReference>
<feature type="compositionally biased region" description="Low complexity" evidence="4">
    <location>
        <begin position="452"/>
        <end position="461"/>
    </location>
</feature>
<organism evidence="8 9">
    <name type="scientific">Stappia indica</name>
    <dbReference type="NCBI Taxonomy" id="538381"/>
    <lineage>
        <taxon>Bacteria</taxon>
        <taxon>Pseudomonadati</taxon>
        <taxon>Pseudomonadota</taxon>
        <taxon>Alphaproteobacteria</taxon>
        <taxon>Hyphomicrobiales</taxon>
        <taxon>Stappiaceae</taxon>
        <taxon>Stappia</taxon>
    </lineage>
</organism>
<dbReference type="GO" id="GO:0004888">
    <property type="term" value="F:transmembrane signaling receptor activity"/>
    <property type="evidence" value="ECO:0007669"/>
    <property type="project" value="InterPro"/>
</dbReference>
<evidence type="ECO:0000256" key="3">
    <source>
        <dbReference type="PROSITE-ProRule" id="PRU00284"/>
    </source>
</evidence>
<protein>
    <submittedName>
        <fullName evidence="8">Methyl-accepting chemotaxis sensory transducer with Cache sensor</fullName>
    </submittedName>
</protein>
<dbReference type="Gene3D" id="6.10.340.10">
    <property type="match status" value="1"/>
</dbReference>
<keyword evidence="5" id="KW-1133">Transmembrane helix</keyword>
<dbReference type="CDD" id="cd12913">
    <property type="entry name" value="PDC1_MCP_like"/>
    <property type="match status" value="1"/>
</dbReference>
<proteinExistence type="inferred from homology"/>
<dbReference type="AlphaFoldDB" id="A0A285RRE3"/>
<dbReference type="OrthoDB" id="4514964at2"/>
<dbReference type="CDD" id="cd06225">
    <property type="entry name" value="HAMP"/>
    <property type="match status" value="1"/>
</dbReference>
<dbReference type="GO" id="GO:0007165">
    <property type="term" value="P:signal transduction"/>
    <property type="evidence" value="ECO:0007669"/>
    <property type="project" value="UniProtKB-KW"/>
</dbReference>
<dbReference type="Pfam" id="PF22673">
    <property type="entry name" value="MCP-like_PDC_1"/>
    <property type="match status" value="1"/>
</dbReference>
<reference evidence="8 9" key="1">
    <citation type="submission" date="2017-08" db="EMBL/GenBank/DDBJ databases">
        <authorList>
            <person name="de Groot N.N."/>
        </authorList>
    </citation>
    <scope>NUCLEOTIDE SEQUENCE [LARGE SCALE GENOMIC DNA]</scope>
    <source>
        <strain evidence="8 9">USBA 352</strain>
    </source>
</reference>
<evidence type="ECO:0000259" key="7">
    <source>
        <dbReference type="PROSITE" id="PS50885"/>
    </source>
</evidence>